<gene>
    <name evidence="3" type="ORF">K443DRAFT_671026</name>
</gene>
<feature type="region of interest" description="Disordered" evidence="1">
    <location>
        <begin position="438"/>
        <end position="591"/>
    </location>
</feature>
<evidence type="ECO:0000256" key="2">
    <source>
        <dbReference type="SAM" id="Phobius"/>
    </source>
</evidence>
<feature type="compositionally biased region" description="Polar residues" evidence="1">
    <location>
        <begin position="803"/>
        <end position="812"/>
    </location>
</feature>
<feature type="compositionally biased region" description="Polar residues" evidence="1">
    <location>
        <begin position="923"/>
        <end position="939"/>
    </location>
</feature>
<protein>
    <submittedName>
        <fullName evidence="3">Uncharacterized protein</fullName>
    </submittedName>
</protein>
<evidence type="ECO:0000256" key="1">
    <source>
        <dbReference type="SAM" id="MobiDB-lite"/>
    </source>
</evidence>
<feature type="transmembrane region" description="Helical" evidence="2">
    <location>
        <begin position="302"/>
        <end position="326"/>
    </location>
</feature>
<feature type="region of interest" description="Disordered" evidence="1">
    <location>
        <begin position="901"/>
        <end position="940"/>
    </location>
</feature>
<keyword evidence="4" id="KW-1185">Reference proteome</keyword>
<feature type="compositionally biased region" description="Low complexity" evidence="1">
    <location>
        <begin position="814"/>
        <end position="824"/>
    </location>
</feature>
<feature type="region of interest" description="Disordered" evidence="1">
    <location>
        <begin position="1028"/>
        <end position="1075"/>
    </location>
</feature>
<feature type="compositionally biased region" description="Basic and acidic residues" evidence="1">
    <location>
        <begin position="1055"/>
        <end position="1075"/>
    </location>
</feature>
<dbReference type="OrthoDB" id="2576334at2759"/>
<reference evidence="3 4" key="1">
    <citation type="submission" date="2014-04" db="EMBL/GenBank/DDBJ databases">
        <authorList>
            <consortium name="DOE Joint Genome Institute"/>
            <person name="Kuo A."/>
            <person name="Kohler A."/>
            <person name="Nagy L.G."/>
            <person name="Floudas D."/>
            <person name="Copeland A."/>
            <person name="Barry K.W."/>
            <person name="Cichocki N."/>
            <person name="Veneault-Fourrey C."/>
            <person name="LaButti K."/>
            <person name="Lindquist E.A."/>
            <person name="Lipzen A."/>
            <person name="Lundell T."/>
            <person name="Morin E."/>
            <person name="Murat C."/>
            <person name="Sun H."/>
            <person name="Tunlid A."/>
            <person name="Henrissat B."/>
            <person name="Grigoriev I.V."/>
            <person name="Hibbett D.S."/>
            <person name="Martin F."/>
            <person name="Nordberg H.P."/>
            <person name="Cantor M.N."/>
            <person name="Hua S.X."/>
        </authorList>
    </citation>
    <scope>NUCLEOTIDE SEQUENCE [LARGE SCALE GENOMIC DNA]</scope>
    <source>
        <strain evidence="3 4">LaAM-08-1</strain>
    </source>
</reference>
<dbReference type="Proteomes" id="UP000054477">
    <property type="component" value="Unassembled WGS sequence"/>
</dbReference>
<feature type="compositionally biased region" description="Polar residues" evidence="1">
    <location>
        <begin position="744"/>
        <end position="754"/>
    </location>
</feature>
<evidence type="ECO:0000313" key="4">
    <source>
        <dbReference type="Proteomes" id="UP000054477"/>
    </source>
</evidence>
<feature type="compositionally biased region" description="Low complexity" evidence="1">
    <location>
        <begin position="521"/>
        <end position="549"/>
    </location>
</feature>
<organism evidence="3 4">
    <name type="scientific">Laccaria amethystina LaAM-08-1</name>
    <dbReference type="NCBI Taxonomy" id="1095629"/>
    <lineage>
        <taxon>Eukaryota</taxon>
        <taxon>Fungi</taxon>
        <taxon>Dikarya</taxon>
        <taxon>Basidiomycota</taxon>
        <taxon>Agaricomycotina</taxon>
        <taxon>Agaricomycetes</taxon>
        <taxon>Agaricomycetidae</taxon>
        <taxon>Agaricales</taxon>
        <taxon>Agaricineae</taxon>
        <taxon>Hydnangiaceae</taxon>
        <taxon>Laccaria</taxon>
    </lineage>
</organism>
<keyword evidence="2" id="KW-1133">Transmembrane helix</keyword>
<name>A0A0C9YNV2_9AGAR</name>
<dbReference type="HOGENOM" id="CLU_290354_0_0_1"/>
<dbReference type="AlphaFoldDB" id="A0A0C9YNV2"/>
<reference evidence="4" key="2">
    <citation type="submission" date="2015-01" db="EMBL/GenBank/DDBJ databases">
        <title>Evolutionary Origins and Diversification of the Mycorrhizal Mutualists.</title>
        <authorList>
            <consortium name="DOE Joint Genome Institute"/>
            <consortium name="Mycorrhizal Genomics Consortium"/>
            <person name="Kohler A."/>
            <person name="Kuo A."/>
            <person name="Nagy L.G."/>
            <person name="Floudas D."/>
            <person name="Copeland A."/>
            <person name="Barry K.W."/>
            <person name="Cichocki N."/>
            <person name="Veneault-Fourrey C."/>
            <person name="LaButti K."/>
            <person name="Lindquist E.A."/>
            <person name="Lipzen A."/>
            <person name="Lundell T."/>
            <person name="Morin E."/>
            <person name="Murat C."/>
            <person name="Riley R."/>
            <person name="Ohm R."/>
            <person name="Sun H."/>
            <person name="Tunlid A."/>
            <person name="Henrissat B."/>
            <person name="Grigoriev I.V."/>
            <person name="Hibbett D.S."/>
            <person name="Martin F."/>
        </authorList>
    </citation>
    <scope>NUCLEOTIDE SEQUENCE [LARGE SCALE GENOMIC DNA]</scope>
    <source>
        <strain evidence="4">LaAM-08-1</strain>
    </source>
</reference>
<dbReference type="EMBL" id="KN838537">
    <property type="protein sequence ID" value="KIK09703.1"/>
    <property type="molecule type" value="Genomic_DNA"/>
</dbReference>
<feature type="compositionally biased region" description="Polar residues" evidence="1">
    <location>
        <begin position="1040"/>
        <end position="1053"/>
    </location>
</feature>
<dbReference type="Gene3D" id="2.60.120.260">
    <property type="entry name" value="Galactose-binding domain-like"/>
    <property type="match status" value="2"/>
</dbReference>
<proteinExistence type="predicted"/>
<feature type="region of interest" description="Disordered" evidence="1">
    <location>
        <begin position="629"/>
        <end position="715"/>
    </location>
</feature>
<dbReference type="STRING" id="1095629.A0A0C9YNV2"/>
<feature type="compositionally biased region" description="Basic residues" evidence="1">
    <location>
        <begin position="688"/>
        <end position="698"/>
    </location>
</feature>
<accession>A0A0C9YNV2</accession>
<keyword evidence="2" id="KW-0472">Membrane</keyword>
<feature type="compositionally biased region" description="Basic residues" evidence="1">
    <location>
        <begin position="446"/>
        <end position="458"/>
    </location>
</feature>
<evidence type="ECO:0000313" key="3">
    <source>
        <dbReference type="EMBL" id="KIK09703.1"/>
    </source>
</evidence>
<sequence length="1075" mass="116076">MANIVQFSVDDTSPQISYFPFADTLSTPNLSAGWNPYFSLSGFASALGESGNGTSHHITSLDGASLSIHWRGTGIQLQGNATNASYSLLLDGAAIEPEVFDPSNSILATIQGLKDTEHTISLTTQIPGNQDPPNSSIVVFDRAIIISTITNDTFPDENFTLRTLNDNDIAYLGQWSFQNSSGFSFHQSSTVGDRALATFNGTTFLLKGTTSPTSGNYTVTLDNITASLSGKSSFTAHDTLLFFASDLDPSLNHSVEISNDGGGNLALLVGGFNAYATGAVLNDSIETPKSSNISTSFPKGTIAAFALAGILAFLGISGLLFFFLVYRPRRRRRRLSRAAFRFRQRPPSSYKEHEAVLDIRPRGSGDDDLVMDVSSAANGLDRHNSKSGYARWKEMEDAVPTTGSLGVNFRHSDSFMQGKYGSAKYDDDLVFSEDEPFGARSYTSTKGKRSLRNKGKAKRATDGSWSPSFTIELPLQGPHSTTEGDHSSAIHGHGIESLSYLSPPKSPAREPSHNPPPPSYAASVSNRASNRSSNPSVPRSISHSTVSSPVPTPKVPSLQGSTGYLPFEDLNPRSTEDNIVPPPLPVYDPLDSMSREERGSIVGSSIDDQRSMIAGSVVNQVLRSLSPRTSVLEINPPEQHQQKEERKRKKKEKARGEASTRRSPSSIQIPKRDQEHASSSSQELTKAKTSKKGGKKGSRPSTATETVEVQDGVFLSVPETSPFRVDFAESSLVIPPRHSALPGASTSKRGSSLSPVRFDFGQSDEGPSSPQEQQRPEELAPPMASRQPFRLTPISIPPLNLGHSPSRNSTIAESFLDFSSSDNSLRPRSGISSATRERHWNASTMPEMPGESRSRWSNTTMSTSHDRVGTAGTFGPPPSLLSPQPNMPVAIPFLVTIPSNSSAASVDGDDVDDVASNDHSSNLNHQQQSHLSVGSQQPNDALHVHPRFESLESPTDSVRMSITSDLRFRHSDSHESRRTSSFTAPIGREHGYAAFPPELVERIGPMSPAISPPDYIVQRVLGIQTPTSASSVGVRPGHSRSGSSTLGLFNTPQAARHDFNADRFNDSDRSRTFDP</sequence>
<feature type="region of interest" description="Disordered" evidence="1">
    <location>
        <begin position="732"/>
        <end position="869"/>
    </location>
</feature>
<keyword evidence="2" id="KW-0812">Transmembrane</keyword>